<evidence type="ECO:0000313" key="7">
    <source>
        <dbReference type="EMBL" id="MCF6376347.1"/>
    </source>
</evidence>
<comment type="subcellular location">
    <subcellularLocation>
        <location evidence="1">Cell membrane</location>
        <topology evidence="1">Multi-pass membrane protein</topology>
    </subcellularLocation>
</comment>
<dbReference type="InterPro" id="IPR036259">
    <property type="entry name" value="MFS_trans_sf"/>
</dbReference>
<protein>
    <submittedName>
        <fullName evidence="7">MFS transporter</fullName>
    </submittedName>
</protein>
<reference evidence="7 8" key="1">
    <citation type="submission" date="2022-01" db="EMBL/GenBank/DDBJ databases">
        <title>Nocardioides sp. nov., an actinomycete isolated from mining soil.</title>
        <authorList>
            <person name="Liu L."/>
        </authorList>
    </citation>
    <scope>NUCLEOTIDE SEQUENCE [LARGE SCALE GENOMIC DNA]</scope>
    <source>
        <strain evidence="7 8">KLBMP 9356</strain>
    </source>
</reference>
<sequence>MVALREIDAATRRLAVVAGMASYLDAAALVASGLAVGGFYAPAFELSPLAVGLLLGLQTVAFATGAVLGGHIGDRAGRRRVLIASLALYVLGIGILAAATGVVSLAVGLTISGLAIGGDLPVSLAIIGEEAPEGAKGRLIAFSQVLWIAGIGTMGALGVIASGHGVTAGRTLYAFLFVVGSVVLAMRLRLRESRDWIAADAKRASRIEGGRSDGPLGHISTSVWMTAAVLGIYYALWNLGANTLGQFRPYLWINVFGGDPRGISWLILAVLPIGLAGTMLFTLVVDGPAQRRWFICGSLISIAGWLLVSLRLEQSSFVSLCVMFSVGASTSGEVVFKVWVQRHVPVLARARVQGATVAVARLLAAGAAVVTPLIATWNVQFLFSSLAIANIAALAVALFGVRRFRGPAPIGAIDDDRAAPN</sequence>
<feature type="transmembrane region" description="Helical" evidence="5">
    <location>
        <begin position="81"/>
        <end position="99"/>
    </location>
</feature>
<evidence type="ECO:0000259" key="6">
    <source>
        <dbReference type="PROSITE" id="PS50850"/>
    </source>
</evidence>
<feature type="domain" description="Major facilitator superfamily (MFS) profile" evidence="6">
    <location>
        <begin position="11"/>
        <end position="405"/>
    </location>
</feature>
<feature type="transmembrane region" description="Helical" evidence="5">
    <location>
        <begin position="49"/>
        <end position="69"/>
    </location>
</feature>
<evidence type="ECO:0000313" key="8">
    <source>
        <dbReference type="Proteomes" id="UP001201161"/>
    </source>
</evidence>
<feature type="transmembrane region" description="Helical" evidence="5">
    <location>
        <begin position="139"/>
        <end position="160"/>
    </location>
</feature>
<dbReference type="InterPro" id="IPR011701">
    <property type="entry name" value="MFS"/>
</dbReference>
<keyword evidence="3 5" id="KW-1133">Transmembrane helix</keyword>
<feature type="transmembrane region" description="Helical" evidence="5">
    <location>
        <begin position="216"/>
        <end position="236"/>
    </location>
</feature>
<evidence type="ECO:0000256" key="2">
    <source>
        <dbReference type="ARBA" id="ARBA00022692"/>
    </source>
</evidence>
<keyword evidence="8" id="KW-1185">Reference proteome</keyword>
<dbReference type="SUPFAM" id="SSF103473">
    <property type="entry name" value="MFS general substrate transporter"/>
    <property type="match status" value="1"/>
</dbReference>
<dbReference type="Gene3D" id="1.20.1250.20">
    <property type="entry name" value="MFS general substrate transporter like domains"/>
    <property type="match status" value="1"/>
</dbReference>
<feature type="transmembrane region" description="Helical" evidence="5">
    <location>
        <begin position="263"/>
        <end position="285"/>
    </location>
</feature>
<feature type="transmembrane region" description="Helical" evidence="5">
    <location>
        <begin position="105"/>
        <end position="127"/>
    </location>
</feature>
<evidence type="ECO:0000256" key="1">
    <source>
        <dbReference type="ARBA" id="ARBA00004651"/>
    </source>
</evidence>
<gene>
    <name evidence="7" type="ORF">L2K70_01875</name>
</gene>
<feature type="transmembrane region" description="Helical" evidence="5">
    <location>
        <begin position="21"/>
        <end position="43"/>
    </location>
</feature>
<keyword evidence="2 5" id="KW-0812">Transmembrane</keyword>
<dbReference type="InterPro" id="IPR020846">
    <property type="entry name" value="MFS_dom"/>
</dbReference>
<feature type="transmembrane region" description="Helical" evidence="5">
    <location>
        <begin position="316"/>
        <end position="340"/>
    </location>
</feature>
<evidence type="ECO:0000256" key="5">
    <source>
        <dbReference type="SAM" id="Phobius"/>
    </source>
</evidence>
<dbReference type="EMBL" id="JAKJHZ010000003">
    <property type="protein sequence ID" value="MCF6376347.1"/>
    <property type="molecule type" value="Genomic_DNA"/>
</dbReference>
<proteinExistence type="predicted"/>
<dbReference type="RefSeq" id="WP_236398185.1">
    <property type="nucleotide sequence ID" value="NZ_JAKJHZ010000003.1"/>
</dbReference>
<evidence type="ECO:0000256" key="3">
    <source>
        <dbReference type="ARBA" id="ARBA00022989"/>
    </source>
</evidence>
<feature type="transmembrane region" description="Helical" evidence="5">
    <location>
        <begin position="381"/>
        <end position="401"/>
    </location>
</feature>
<comment type="caution">
    <text evidence="7">The sequence shown here is derived from an EMBL/GenBank/DDBJ whole genome shotgun (WGS) entry which is preliminary data.</text>
</comment>
<feature type="transmembrane region" description="Helical" evidence="5">
    <location>
        <begin position="292"/>
        <end position="310"/>
    </location>
</feature>
<dbReference type="Pfam" id="PF07690">
    <property type="entry name" value="MFS_1"/>
    <property type="match status" value="1"/>
</dbReference>
<organism evidence="7 8">
    <name type="scientific">Nocardioides potassii</name>
    <dbReference type="NCBI Taxonomy" id="2911371"/>
    <lineage>
        <taxon>Bacteria</taxon>
        <taxon>Bacillati</taxon>
        <taxon>Actinomycetota</taxon>
        <taxon>Actinomycetes</taxon>
        <taxon>Propionibacteriales</taxon>
        <taxon>Nocardioidaceae</taxon>
        <taxon>Nocardioides</taxon>
    </lineage>
</organism>
<keyword evidence="4 5" id="KW-0472">Membrane</keyword>
<name>A0ABS9H7V5_9ACTN</name>
<dbReference type="PANTHER" id="PTHR23508">
    <property type="entry name" value="CARBOXYLIC ACID TRANSPORTER PROTEIN HOMOLOG"/>
    <property type="match status" value="1"/>
</dbReference>
<feature type="transmembrane region" description="Helical" evidence="5">
    <location>
        <begin position="352"/>
        <end position="375"/>
    </location>
</feature>
<evidence type="ECO:0000256" key="4">
    <source>
        <dbReference type="ARBA" id="ARBA00023136"/>
    </source>
</evidence>
<dbReference type="PANTHER" id="PTHR23508:SF10">
    <property type="entry name" value="CARBOXYLIC ACID TRANSPORTER PROTEIN HOMOLOG"/>
    <property type="match status" value="1"/>
</dbReference>
<dbReference type="PROSITE" id="PS00217">
    <property type="entry name" value="SUGAR_TRANSPORT_2"/>
    <property type="match status" value="1"/>
</dbReference>
<dbReference type="Proteomes" id="UP001201161">
    <property type="component" value="Unassembled WGS sequence"/>
</dbReference>
<feature type="transmembrane region" description="Helical" evidence="5">
    <location>
        <begin position="172"/>
        <end position="190"/>
    </location>
</feature>
<dbReference type="PROSITE" id="PS50850">
    <property type="entry name" value="MFS"/>
    <property type="match status" value="1"/>
</dbReference>
<dbReference type="InterPro" id="IPR005829">
    <property type="entry name" value="Sugar_transporter_CS"/>
</dbReference>
<accession>A0ABS9H7V5</accession>